<comment type="caution">
    <text evidence="1">The sequence shown here is derived from an EMBL/GenBank/DDBJ whole genome shotgun (WGS) entry which is preliminary data.</text>
</comment>
<dbReference type="AlphaFoldDB" id="A0A014NY34"/>
<evidence type="ECO:0000313" key="1">
    <source>
        <dbReference type="EMBL" id="EXU78770.1"/>
    </source>
</evidence>
<evidence type="ECO:0008006" key="3">
    <source>
        <dbReference type="Google" id="ProtNLM"/>
    </source>
</evidence>
<dbReference type="PATRIC" id="fig|1457173.3.peg.3363"/>
<dbReference type="InterPro" id="IPR006944">
    <property type="entry name" value="Phage/GTA_portal"/>
</dbReference>
<dbReference type="Pfam" id="PF04860">
    <property type="entry name" value="Phage_portal"/>
    <property type="match status" value="1"/>
</dbReference>
<keyword evidence="2" id="KW-1185">Reference proteome</keyword>
<gene>
    <name evidence="1" type="ORF">AX13_09780</name>
</gene>
<dbReference type="InterPro" id="IPR006427">
    <property type="entry name" value="Portal_HK97"/>
</dbReference>
<dbReference type="EMBL" id="JBOK01000027">
    <property type="protein sequence ID" value="EXU78770.1"/>
    <property type="molecule type" value="Genomic_DNA"/>
</dbReference>
<proteinExistence type="predicted"/>
<accession>A0A014NY34</accession>
<dbReference type="NCBIfam" id="TIGR01537">
    <property type="entry name" value="portal_HK97"/>
    <property type="match status" value="1"/>
</dbReference>
<dbReference type="Proteomes" id="UP000020766">
    <property type="component" value="Unassembled WGS sequence"/>
</dbReference>
<sequence>MQFRQMVEAHRSLRGNGYARIYWADSGRPEMVVPLHPDRVEPEVGADGLPRYKVKSLDGTTTETLLQGEILHITGLTLDGFVGLNPIAAEREALGAAMAARDYGSRFWNNDARPPFWVEVPSKFEDNKARANFRSEWQVQYGGANRHKPAVLDRGMKIHELGLKNSDAQWLDFRKYSDVDICGLWRVPPHKIGILDEVKYATIEHQNIDWVTDCILPLAVSWEQVLFRDLIVDESEYLTVVIEQLLRGDIKTRYEAYGNAIDKGWMLRSDARRKENLPEVAGLDRPLVAGNMAVIGEDGVARMPGNKET</sequence>
<evidence type="ECO:0000313" key="2">
    <source>
        <dbReference type="Proteomes" id="UP000020766"/>
    </source>
</evidence>
<organism evidence="1 2">
    <name type="scientific">Comamonas aquatica DA1877</name>
    <dbReference type="NCBI Taxonomy" id="1457173"/>
    <lineage>
        <taxon>Bacteria</taxon>
        <taxon>Pseudomonadati</taxon>
        <taxon>Pseudomonadota</taxon>
        <taxon>Betaproteobacteria</taxon>
        <taxon>Burkholderiales</taxon>
        <taxon>Comamonadaceae</taxon>
        <taxon>Comamonas</taxon>
    </lineage>
</organism>
<protein>
    <recommendedName>
        <fullName evidence="3">Phage portal protein</fullName>
    </recommendedName>
</protein>
<reference evidence="1 2" key="1">
    <citation type="submission" date="2014-01" db="EMBL/GenBank/DDBJ databases">
        <title>Interspecies Systems Biology Uncovers Metabolites Affecting C. elegans Gene Expression and Life History Traits.</title>
        <authorList>
            <person name="Watson E."/>
            <person name="Macneil L.T."/>
            <person name="Ritter A.D."/>
            <person name="Yilmaz L.S."/>
            <person name="Rosebrock A.P."/>
            <person name="Caudy A.A."/>
            <person name="Walhout A.J."/>
        </authorList>
    </citation>
    <scope>NUCLEOTIDE SEQUENCE [LARGE SCALE GENOMIC DNA]</scope>
    <source>
        <strain evidence="1 2">DA1877</strain>
    </source>
</reference>
<name>A0A014NY34_9BURK</name>